<evidence type="ECO:0000313" key="3">
    <source>
        <dbReference type="Proteomes" id="UP000008694"/>
    </source>
</evidence>
<sequence length="329" mass="38058">MERSCHVVLGGSRLRGRRCLRTALNPASFLRWLLMVGSPSRRAMWNSTENLSVGGRSPHIRAYRNLIGGFRSVSNGIDEIEPGEWLIETKSDLKEARTDISRGSSNIINAIKKIEANQWQLFKLRSLQKNTFWKRSESFKEELESLRLDKNKTSMEISQMRSELDAKLLEFKHLQMKLNGRDSHGTSKRRKTTSLSELEAALEESRKPTSSKVLPDKPEIFPGKKEMEQSLQRLETYLKETRRERDKARQELIRLKQHLLEKSFADLWVDFLLKDAEERERREEGEAAATKAKQDSEKTRQDAALSDSEFSTVPLRSFDSNQRLSRPLP</sequence>
<keyword evidence="3" id="KW-1185">Reference proteome</keyword>
<dbReference type="Gramene" id="scaffold_503418.1">
    <property type="protein sequence ID" value="scaffold_503418.1"/>
    <property type="gene ID" value="scaffold_503418.1"/>
</dbReference>
<feature type="region of interest" description="Disordered" evidence="1">
    <location>
        <begin position="179"/>
        <end position="228"/>
    </location>
</feature>
<dbReference type="STRING" id="81972.D7LSD1"/>
<evidence type="ECO:0000256" key="1">
    <source>
        <dbReference type="SAM" id="MobiDB-lite"/>
    </source>
</evidence>
<gene>
    <name evidence="2" type="ORF">ARALYDRAFT_907714</name>
</gene>
<dbReference type="Proteomes" id="UP000008694">
    <property type="component" value="Unassembled WGS sequence"/>
</dbReference>
<accession>D7LSD1</accession>
<protein>
    <submittedName>
        <fullName evidence="2">Uncharacterized protein</fullName>
    </submittedName>
</protein>
<dbReference type="EMBL" id="GL348717">
    <property type="protein sequence ID" value="EFH54656.1"/>
    <property type="molecule type" value="Genomic_DNA"/>
</dbReference>
<feature type="compositionally biased region" description="Polar residues" evidence="1">
    <location>
        <begin position="318"/>
        <end position="329"/>
    </location>
</feature>
<feature type="compositionally biased region" description="Basic and acidic residues" evidence="1">
    <location>
        <begin position="292"/>
        <end position="301"/>
    </location>
</feature>
<name>D7LSD1_ARALL</name>
<feature type="region of interest" description="Disordered" evidence="1">
    <location>
        <begin position="279"/>
        <end position="329"/>
    </location>
</feature>
<evidence type="ECO:0000313" key="2">
    <source>
        <dbReference type="EMBL" id="EFH54656.1"/>
    </source>
</evidence>
<reference evidence="3" key="1">
    <citation type="journal article" date="2011" name="Nat. Genet.">
        <title>The Arabidopsis lyrata genome sequence and the basis of rapid genome size change.</title>
        <authorList>
            <person name="Hu T.T."/>
            <person name="Pattyn P."/>
            <person name="Bakker E.G."/>
            <person name="Cao J."/>
            <person name="Cheng J.-F."/>
            <person name="Clark R.M."/>
            <person name="Fahlgren N."/>
            <person name="Fawcett J.A."/>
            <person name="Grimwood J."/>
            <person name="Gundlach H."/>
            <person name="Haberer G."/>
            <person name="Hollister J.D."/>
            <person name="Ossowski S."/>
            <person name="Ottilar R.P."/>
            <person name="Salamov A.A."/>
            <person name="Schneeberger K."/>
            <person name="Spannagl M."/>
            <person name="Wang X."/>
            <person name="Yang L."/>
            <person name="Nasrallah M.E."/>
            <person name="Bergelson J."/>
            <person name="Carrington J.C."/>
            <person name="Gaut B.S."/>
            <person name="Schmutz J."/>
            <person name="Mayer K.F.X."/>
            <person name="Van de Peer Y."/>
            <person name="Grigoriev I.V."/>
            <person name="Nordborg M."/>
            <person name="Weigel D."/>
            <person name="Guo Y.-L."/>
        </authorList>
    </citation>
    <scope>NUCLEOTIDE SEQUENCE [LARGE SCALE GENOMIC DNA]</scope>
    <source>
        <strain evidence="3">cv. MN47</strain>
    </source>
</reference>
<dbReference type="HOGENOM" id="CLU_845545_0_0_1"/>
<dbReference type="AlphaFoldDB" id="D7LSD1"/>
<proteinExistence type="predicted"/>
<feature type="compositionally biased region" description="Basic and acidic residues" evidence="1">
    <location>
        <begin position="214"/>
        <end position="228"/>
    </location>
</feature>
<organism evidence="3">
    <name type="scientific">Arabidopsis lyrata subsp. lyrata</name>
    <name type="common">Lyre-leaved rock-cress</name>
    <dbReference type="NCBI Taxonomy" id="81972"/>
    <lineage>
        <taxon>Eukaryota</taxon>
        <taxon>Viridiplantae</taxon>
        <taxon>Streptophyta</taxon>
        <taxon>Embryophyta</taxon>
        <taxon>Tracheophyta</taxon>
        <taxon>Spermatophyta</taxon>
        <taxon>Magnoliopsida</taxon>
        <taxon>eudicotyledons</taxon>
        <taxon>Gunneridae</taxon>
        <taxon>Pentapetalae</taxon>
        <taxon>rosids</taxon>
        <taxon>malvids</taxon>
        <taxon>Brassicales</taxon>
        <taxon>Brassicaceae</taxon>
        <taxon>Camelineae</taxon>
        <taxon>Arabidopsis</taxon>
    </lineage>
</organism>